<dbReference type="Pfam" id="PF01261">
    <property type="entry name" value="AP_endonuc_2"/>
    <property type="match status" value="1"/>
</dbReference>
<dbReference type="InterPro" id="IPR036237">
    <property type="entry name" value="Xyl_isomerase-like_sf"/>
</dbReference>
<dbReference type="InterPro" id="IPR050312">
    <property type="entry name" value="IolE/XylAMocC-like"/>
</dbReference>
<gene>
    <name evidence="2" type="ORF">WHI96_05520</name>
</gene>
<comment type="caution">
    <text evidence="2">The sequence shown here is derived from an EMBL/GenBank/DDBJ whole genome shotgun (WGS) entry which is preliminary data.</text>
</comment>
<dbReference type="SUPFAM" id="SSF51658">
    <property type="entry name" value="Xylose isomerase-like"/>
    <property type="match status" value="1"/>
</dbReference>
<proteinExistence type="predicted"/>
<organism evidence="2 3">
    <name type="scientific">Pseudonocardia tropica</name>
    <dbReference type="NCBI Taxonomy" id="681289"/>
    <lineage>
        <taxon>Bacteria</taxon>
        <taxon>Bacillati</taxon>
        <taxon>Actinomycetota</taxon>
        <taxon>Actinomycetes</taxon>
        <taxon>Pseudonocardiales</taxon>
        <taxon>Pseudonocardiaceae</taxon>
        <taxon>Pseudonocardia</taxon>
    </lineage>
</organism>
<evidence type="ECO:0000259" key="1">
    <source>
        <dbReference type="Pfam" id="PF01261"/>
    </source>
</evidence>
<protein>
    <submittedName>
        <fullName evidence="2">Sugar phosphate isomerase/epimerase family protein</fullName>
    </submittedName>
</protein>
<dbReference type="InterPro" id="IPR013022">
    <property type="entry name" value="Xyl_isomerase-like_TIM-brl"/>
</dbReference>
<accession>A0ABV1JQQ6</accession>
<dbReference type="Proteomes" id="UP001464923">
    <property type="component" value="Unassembled WGS sequence"/>
</dbReference>
<dbReference type="EMBL" id="JBEDNP010000003">
    <property type="protein sequence ID" value="MEQ3538270.1"/>
    <property type="molecule type" value="Genomic_DNA"/>
</dbReference>
<dbReference type="PANTHER" id="PTHR12110:SF52">
    <property type="entry name" value="XYLOSE ISOMERASE"/>
    <property type="match status" value="1"/>
</dbReference>
<feature type="domain" description="Xylose isomerase-like TIM barrel" evidence="1">
    <location>
        <begin position="14"/>
        <end position="252"/>
    </location>
</feature>
<evidence type="ECO:0000313" key="2">
    <source>
        <dbReference type="EMBL" id="MEQ3538270.1"/>
    </source>
</evidence>
<dbReference type="RefSeq" id="WP_345641999.1">
    <property type="nucleotide sequence ID" value="NZ_BAABLY010000008.1"/>
</dbReference>
<name>A0ABV1JQQ6_9PSEU</name>
<keyword evidence="3" id="KW-1185">Reference proteome</keyword>
<evidence type="ECO:0000313" key="3">
    <source>
        <dbReference type="Proteomes" id="UP001464923"/>
    </source>
</evidence>
<sequence length="267" mass="27701">MTARAAAVEDLVPLAAGLGFGGVGLWRDCYERAGAAEAARRVADAGLRVTSVCRGGMFPQPTATGREARRADNLRAIEEARVLGADCLVLVCGPACDGDLSAARGAIRDGVEALLPHAEAAGVPLAVEPMHPMMAADRSAITSLGEAVDLVRGIDHPMLGLALDSYHVWWDAALDEGLDRASGTVLTVQLADWVLPIHGQLSSRGMPGDGVIGMDRFVQRSRAAGFEGLVEVEVLSDAWWAAGPEAAARAAATALGAITDTVPVPQH</sequence>
<dbReference type="PANTHER" id="PTHR12110">
    <property type="entry name" value="HYDROXYPYRUVATE ISOMERASE"/>
    <property type="match status" value="1"/>
</dbReference>
<reference evidence="2 3" key="1">
    <citation type="submission" date="2024-03" db="EMBL/GenBank/DDBJ databases">
        <title>Draft genome sequence of Pseudonocardia tropica JCM 19149.</title>
        <authorList>
            <person name="Butdee W."/>
            <person name="Duangmal K."/>
        </authorList>
    </citation>
    <scope>NUCLEOTIDE SEQUENCE [LARGE SCALE GENOMIC DNA]</scope>
    <source>
        <strain evidence="2 3">JCM 19149</strain>
    </source>
</reference>
<dbReference type="GO" id="GO:0016853">
    <property type="term" value="F:isomerase activity"/>
    <property type="evidence" value="ECO:0007669"/>
    <property type="project" value="UniProtKB-KW"/>
</dbReference>
<dbReference type="Gene3D" id="3.20.20.150">
    <property type="entry name" value="Divalent-metal-dependent TIM barrel enzymes"/>
    <property type="match status" value="1"/>
</dbReference>
<keyword evidence="2" id="KW-0413">Isomerase</keyword>